<dbReference type="InterPro" id="IPR029069">
    <property type="entry name" value="HotDog_dom_sf"/>
</dbReference>
<dbReference type="Gene3D" id="3.10.129.10">
    <property type="entry name" value="Hotdog Thioesterase"/>
    <property type="match status" value="1"/>
</dbReference>
<gene>
    <name evidence="3" type="ORF">LWF01_12510</name>
</gene>
<comment type="similarity">
    <text evidence="1">Belongs to the UPF0336 family.</text>
</comment>
<evidence type="ECO:0000313" key="4">
    <source>
        <dbReference type="Proteomes" id="UP001209083"/>
    </source>
</evidence>
<feature type="domain" description="FAS1-like dehydratase" evidence="2">
    <location>
        <begin position="9"/>
        <end position="132"/>
    </location>
</feature>
<evidence type="ECO:0000313" key="3">
    <source>
        <dbReference type="EMBL" id="WGW10928.1"/>
    </source>
</evidence>
<evidence type="ECO:0000259" key="2">
    <source>
        <dbReference type="Pfam" id="PF13452"/>
    </source>
</evidence>
<name>A0ABY8QPP3_9MICO</name>
<dbReference type="InterPro" id="IPR039569">
    <property type="entry name" value="FAS1-like_DH_region"/>
</dbReference>
<organism evidence="3 4">
    <name type="scientific">Saxibacter everestensis</name>
    <dbReference type="NCBI Taxonomy" id="2909229"/>
    <lineage>
        <taxon>Bacteria</taxon>
        <taxon>Bacillati</taxon>
        <taxon>Actinomycetota</taxon>
        <taxon>Actinomycetes</taxon>
        <taxon>Micrococcales</taxon>
        <taxon>Brevibacteriaceae</taxon>
        <taxon>Saxibacter</taxon>
    </lineage>
</organism>
<accession>A0ABY8QPP3</accession>
<dbReference type="InterPro" id="IPR016709">
    <property type="entry name" value="HadA-like"/>
</dbReference>
<dbReference type="SUPFAM" id="SSF54637">
    <property type="entry name" value="Thioesterase/thiol ester dehydrase-isomerase"/>
    <property type="match status" value="1"/>
</dbReference>
<keyword evidence="4" id="KW-1185">Reference proteome</keyword>
<dbReference type="HAMAP" id="MF_00799">
    <property type="entry name" value="UPF0336"/>
    <property type="match status" value="1"/>
</dbReference>
<dbReference type="Pfam" id="PF13452">
    <property type="entry name" value="FAS1_DH_region"/>
    <property type="match status" value="1"/>
</dbReference>
<dbReference type="EMBL" id="CP090958">
    <property type="protein sequence ID" value="WGW10928.1"/>
    <property type="molecule type" value="Genomic_DNA"/>
</dbReference>
<dbReference type="CDD" id="cd03441">
    <property type="entry name" value="R_hydratase_like"/>
    <property type="match status" value="1"/>
</dbReference>
<reference evidence="3 4" key="1">
    <citation type="submission" date="2023-05" db="EMBL/GenBank/DDBJ databases">
        <title>Lithophilousrod everest ZFBP1038 complete genpme.</title>
        <authorList>
            <person name="Tian M."/>
        </authorList>
    </citation>
    <scope>NUCLEOTIDE SEQUENCE [LARGE SCALE GENOMIC DNA]</scope>
    <source>
        <strain evidence="3 4">ZFBP1038</strain>
    </source>
</reference>
<dbReference type="Proteomes" id="UP001209083">
    <property type="component" value="Chromosome"/>
</dbReference>
<dbReference type="RefSeq" id="WP_349637710.1">
    <property type="nucleotide sequence ID" value="NZ_CP090958.1"/>
</dbReference>
<proteinExistence type="inferred from homology"/>
<sequence length="150" mass="16167">MAVNPDIQGRSYPPGEPYSVSREVIRNFAEATKATHPAYTDVAAARELGYDDLLAPPTFAVIIAQRSDARLVRDPEAGIDFSRVVHGSQQFIAHRPIIAGDKLVAELHVDSIRLVGGNAMVTTRSEIMDADSQEKVVTAISALVVRGDDA</sequence>
<dbReference type="PIRSF" id="PIRSF018072">
    <property type="entry name" value="UCP018072"/>
    <property type="match status" value="1"/>
</dbReference>
<protein>
    <recommendedName>
        <fullName evidence="1">UPF0336 protein LWF01_12510</fullName>
    </recommendedName>
</protein>
<evidence type="ECO:0000256" key="1">
    <source>
        <dbReference type="HAMAP-Rule" id="MF_00799"/>
    </source>
</evidence>